<sequence length="162" mass="18383">MKFFEVQEVVPDANEAASFFERIMDGTVLFRGEMIGLPFVKMKVADLTLVFIEDPDKALPIDPHGYIRRHLGFRVTDLDKTIEEMTARGAEFVVTPATVEKLRKSGGKNWVKIDYAHTPLTCETSSKYSMSVAIFKGPCGLFIELNELNMPPEIDWHRDTDL</sequence>
<reference evidence="2 3" key="1">
    <citation type="submission" date="2014-10" db="EMBL/GenBank/DDBJ databases">
        <title>Draft genome of anammox bacterium scalindua brodae, obtained using differential coverage binning of sequence data from two enrichment reactors.</title>
        <authorList>
            <person name="Speth D.R."/>
            <person name="Russ L."/>
            <person name="Kartal B."/>
            <person name="Op den Camp H.J."/>
            <person name="Dutilh B.E."/>
            <person name="Jetten M.S."/>
        </authorList>
    </citation>
    <scope>NUCLEOTIDE SEQUENCE [LARGE SCALE GENOMIC DNA]</scope>
    <source>
        <strain evidence="2">RU1</strain>
    </source>
</reference>
<evidence type="ECO:0000313" key="3">
    <source>
        <dbReference type="Proteomes" id="UP000030652"/>
    </source>
</evidence>
<dbReference type="AlphaFoldDB" id="A0A0B0ELS4"/>
<dbReference type="Gene3D" id="3.10.180.10">
    <property type="entry name" value="2,3-Dihydroxybiphenyl 1,2-Dioxygenase, domain 1"/>
    <property type="match status" value="1"/>
</dbReference>
<feature type="domain" description="VOC" evidence="1">
    <location>
        <begin position="1"/>
        <end position="148"/>
    </location>
</feature>
<dbReference type="InterPro" id="IPR029068">
    <property type="entry name" value="Glyas_Bleomycin-R_OHBP_Dase"/>
</dbReference>
<gene>
    <name evidence="2" type="ORF">SCABRO_00247</name>
</gene>
<name>A0A0B0ELS4_9BACT</name>
<evidence type="ECO:0000313" key="2">
    <source>
        <dbReference type="EMBL" id="KHE93997.1"/>
    </source>
</evidence>
<proteinExistence type="predicted"/>
<comment type="caution">
    <text evidence="2">The sequence shown here is derived from an EMBL/GenBank/DDBJ whole genome shotgun (WGS) entry which is preliminary data.</text>
</comment>
<dbReference type="Pfam" id="PF13669">
    <property type="entry name" value="Glyoxalase_4"/>
    <property type="match status" value="1"/>
</dbReference>
<accession>A0A0B0ELS4</accession>
<dbReference type="InterPro" id="IPR037523">
    <property type="entry name" value="VOC_core"/>
</dbReference>
<dbReference type="Proteomes" id="UP000030652">
    <property type="component" value="Unassembled WGS sequence"/>
</dbReference>
<organism evidence="2 3">
    <name type="scientific">Candidatus Scalindua brodae</name>
    <dbReference type="NCBI Taxonomy" id="237368"/>
    <lineage>
        <taxon>Bacteria</taxon>
        <taxon>Pseudomonadati</taxon>
        <taxon>Planctomycetota</taxon>
        <taxon>Candidatus Brocadiia</taxon>
        <taxon>Candidatus Brocadiales</taxon>
        <taxon>Candidatus Scalinduaceae</taxon>
        <taxon>Candidatus Scalindua</taxon>
    </lineage>
</organism>
<protein>
    <submittedName>
        <fullName evidence="2">Glyoxalase-like domain protein</fullName>
    </submittedName>
</protein>
<dbReference type="SUPFAM" id="SSF54593">
    <property type="entry name" value="Glyoxalase/Bleomycin resistance protein/Dihydroxybiphenyl dioxygenase"/>
    <property type="match status" value="1"/>
</dbReference>
<evidence type="ECO:0000259" key="1">
    <source>
        <dbReference type="PROSITE" id="PS51819"/>
    </source>
</evidence>
<dbReference type="PROSITE" id="PS51819">
    <property type="entry name" value="VOC"/>
    <property type="match status" value="1"/>
</dbReference>
<dbReference type="EMBL" id="JRYO01000022">
    <property type="protein sequence ID" value="KHE93997.1"/>
    <property type="molecule type" value="Genomic_DNA"/>
</dbReference>